<feature type="transmembrane region" description="Helical" evidence="8">
    <location>
        <begin position="104"/>
        <end position="123"/>
    </location>
</feature>
<dbReference type="InterPro" id="IPR005829">
    <property type="entry name" value="Sugar_transporter_CS"/>
</dbReference>
<evidence type="ECO:0000256" key="1">
    <source>
        <dbReference type="ARBA" id="ARBA00004141"/>
    </source>
</evidence>
<feature type="non-terminal residue" evidence="10">
    <location>
        <position position="1"/>
    </location>
</feature>
<evidence type="ECO:0000256" key="7">
    <source>
        <dbReference type="RuleBase" id="RU003346"/>
    </source>
</evidence>
<feature type="transmembrane region" description="Helical" evidence="8">
    <location>
        <begin position="329"/>
        <end position="346"/>
    </location>
</feature>
<keyword evidence="3 7" id="KW-0813">Transport</keyword>
<feature type="transmembrane region" description="Helical" evidence="8">
    <location>
        <begin position="297"/>
        <end position="317"/>
    </location>
</feature>
<dbReference type="EMBL" id="NCSJ02000157">
    <property type="protein sequence ID" value="RFU28608.1"/>
    <property type="molecule type" value="Genomic_DNA"/>
</dbReference>
<feature type="non-terminal residue" evidence="10">
    <location>
        <position position="502"/>
    </location>
</feature>
<sequence length="502" mass="55757">MKPGIYQFLLGSFAAFGSFLFGYDLGVIAEVVATDDFKRRFLQSSASSRSGTVVSLFTGGCFFGALGAGYTDRLGRRGTILMATLIFIVGGVIQTAGVAVEMLYIGRLVAGFGIGFLVMIIPVYQSEIAHRKIRGRITTLQQLFSAIGQVAATWASFGSYSAWNNVDSRSWRVPLAIQIIPALFLSAFIFLLPESPRWLCDHDRFEDGLNTLARLHAHGDTNDDYVQEEFLLIKAQIAEEHSEKKKSYLDLIRNRANLRRTIIVMMIQCGCQMTGVSAIQYFSPEIFAQLGISTDSTLLFVAVNACIGLCGTALCIYTIDKIGRRPLEIYGSYIMAMTFLVNAILIKKFPASTPNAGAHWGFIVMTWVFNFFFFISSGPLSWAIPPELWGTAYRTKAVSLGAMTSFAFNTLIGQVTPIAIPAIGWKFYIVFIVCNITNGLFFWAFLPETKGLNLEDMDDLFTNSPIFVPGSKWKPRRVVDLAHHTVLDKFDDVEEEFVEVTQ</sequence>
<protein>
    <recommendedName>
        <fullName evidence="9">Major facilitator superfamily (MFS) profile domain-containing protein</fullName>
    </recommendedName>
</protein>
<comment type="similarity">
    <text evidence="2 7">Belongs to the major facilitator superfamily. Sugar transporter (TC 2.A.1.1) family.</text>
</comment>
<dbReference type="InterPro" id="IPR036259">
    <property type="entry name" value="MFS_trans_sf"/>
</dbReference>
<dbReference type="OMA" id="LFIVCDF"/>
<feature type="transmembrane region" description="Helical" evidence="8">
    <location>
        <begin position="175"/>
        <end position="192"/>
    </location>
</feature>
<keyword evidence="6 8" id="KW-0472">Membrane</keyword>
<feature type="transmembrane region" description="Helical" evidence="8">
    <location>
        <begin position="397"/>
        <end position="419"/>
    </location>
</feature>
<proteinExistence type="inferred from homology"/>
<feature type="transmembrane region" description="Helical" evidence="8">
    <location>
        <begin position="262"/>
        <end position="282"/>
    </location>
</feature>
<dbReference type="InterPro" id="IPR050360">
    <property type="entry name" value="MFS_Sugar_Transporters"/>
</dbReference>
<dbReference type="InterPro" id="IPR020846">
    <property type="entry name" value="MFS_dom"/>
</dbReference>
<evidence type="ECO:0000313" key="11">
    <source>
        <dbReference type="Proteomes" id="UP000258309"/>
    </source>
</evidence>
<keyword evidence="11" id="KW-1185">Reference proteome</keyword>
<dbReference type="SUPFAM" id="SSF103473">
    <property type="entry name" value="MFS general substrate transporter"/>
    <property type="match status" value="1"/>
</dbReference>
<dbReference type="AlphaFoldDB" id="A0A3E2H5E4"/>
<feature type="transmembrane region" description="Helical" evidence="8">
    <location>
        <begin position="53"/>
        <end position="71"/>
    </location>
</feature>
<dbReference type="Pfam" id="PF00083">
    <property type="entry name" value="Sugar_tr"/>
    <property type="match status" value="1"/>
</dbReference>
<reference evidence="10 11" key="1">
    <citation type="submission" date="2018-05" db="EMBL/GenBank/DDBJ databases">
        <title>Draft genome sequence of Scytalidium lignicola DSM 105466, a ubiquitous saprotrophic fungus.</title>
        <authorList>
            <person name="Buettner E."/>
            <person name="Gebauer A.M."/>
            <person name="Hofrichter M."/>
            <person name="Liers C."/>
            <person name="Kellner H."/>
        </authorList>
    </citation>
    <scope>NUCLEOTIDE SEQUENCE [LARGE SCALE GENOMIC DNA]</scope>
    <source>
        <strain evidence="10 11">DSM 105466</strain>
    </source>
</reference>
<name>A0A3E2H5E4_SCYLI</name>
<feature type="transmembrane region" description="Helical" evidence="8">
    <location>
        <begin position="143"/>
        <end position="163"/>
    </location>
</feature>
<evidence type="ECO:0000313" key="10">
    <source>
        <dbReference type="EMBL" id="RFU28608.1"/>
    </source>
</evidence>
<dbReference type="Proteomes" id="UP000258309">
    <property type="component" value="Unassembled WGS sequence"/>
</dbReference>
<dbReference type="PANTHER" id="PTHR48022">
    <property type="entry name" value="PLASTIDIC GLUCOSE TRANSPORTER 4"/>
    <property type="match status" value="1"/>
</dbReference>
<feature type="transmembrane region" description="Helical" evidence="8">
    <location>
        <begin position="358"/>
        <end position="376"/>
    </location>
</feature>
<keyword evidence="4 8" id="KW-0812">Transmembrane</keyword>
<dbReference type="NCBIfam" id="TIGR00879">
    <property type="entry name" value="SP"/>
    <property type="match status" value="1"/>
</dbReference>
<dbReference type="OrthoDB" id="6612291at2759"/>
<dbReference type="GO" id="GO:0016020">
    <property type="term" value="C:membrane"/>
    <property type="evidence" value="ECO:0007669"/>
    <property type="project" value="UniProtKB-SubCell"/>
</dbReference>
<evidence type="ECO:0000256" key="2">
    <source>
        <dbReference type="ARBA" id="ARBA00010992"/>
    </source>
</evidence>
<dbReference type="PROSITE" id="PS00217">
    <property type="entry name" value="SUGAR_TRANSPORT_2"/>
    <property type="match status" value="1"/>
</dbReference>
<evidence type="ECO:0000256" key="5">
    <source>
        <dbReference type="ARBA" id="ARBA00022989"/>
    </source>
</evidence>
<organism evidence="10 11">
    <name type="scientific">Scytalidium lignicola</name>
    <name type="common">Hyphomycete</name>
    <dbReference type="NCBI Taxonomy" id="5539"/>
    <lineage>
        <taxon>Eukaryota</taxon>
        <taxon>Fungi</taxon>
        <taxon>Dikarya</taxon>
        <taxon>Ascomycota</taxon>
        <taxon>Pezizomycotina</taxon>
        <taxon>Leotiomycetes</taxon>
        <taxon>Leotiomycetes incertae sedis</taxon>
        <taxon>Scytalidium</taxon>
    </lineage>
</organism>
<dbReference type="InterPro" id="IPR005828">
    <property type="entry name" value="MFS_sugar_transport-like"/>
</dbReference>
<dbReference type="PRINTS" id="PR00171">
    <property type="entry name" value="SUGRTRNSPORT"/>
</dbReference>
<evidence type="ECO:0000256" key="4">
    <source>
        <dbReference type="ARBA" id="ARBA00022692"/>
    </source>
</evidence>
<comment type="caution">
    <text evidence="10">The sequence shown here is derived from an EMBL/GenBank/DDBJ whole genome shotgun (WGS) entry which is preliminary data.</text>
</comment>
<feature type="domain" description="Major facilitator superfamily (MFS) profile" evidence="9">
    <location>
        <begin position="10"/>
        <end position="450"/>
    </location>
</feature>
<dbReference type="Gene3D" id="1.20.1250.20">
    <property type="entry name" value="MFS general substrate transporter like domains"/>
    <property type="match status" value="1"/>
</dbReference>
<evidence type="ECO:0000259" key="9">
    <source>
        <dbReference type="PROSITE" id="PS50850"/>
    </source>
</evidence>
<accession>A0A3E2H5E4</accession>
<gene>
    <name evidence="10" type="ORF">B7463_g7712</name>
</gene>
<keyword evidence="5 8" id="KW-1133">Transmembrane helix</keyword>
<evidence type="ECO:0000256" key="8">
    <source>
        <dbReference type="SAM" id="Phobius"/>
    </source>
</evidence>
<dbReference type="PANTHER" id="PTHR48022:SF37">
    <property type="entry name" value="MAJOR FACILITATOR SUPERFAMILY (MFS) PROFILE DOMAIN-CONTAINING PROTEIN-RELATED"/>
    <property type="match status" value="1"/>
</dbReference>
<evidence type="ECO:0000256" key="6">
    <source>
        <dbReference type="ARBA" id="ARBA00023136"/>
    </source>
</evidence>
<dbReference type="FunFam" id="1.20.1250.20:FF:000090">
    <property type="entry name" value="MFS sugar transporter, putative"/>
    <property type="match status" value="1"/>
</dbReference>
<evidence type="ECO:0000256" key="3">
    <source>
        <dbReference type="ARBA" id="ARBA00022448"/>
    </source>
</evidence>
<comment type="subcellular location">
    <subcellularLocation>
        <location evidence="1">Membrane</location>
        <topology evidence="1">Multi-pass membrane protein</topology>
    </subcellularLocation>
</comment>
<dbReference type="GO" id="GO:0005351">
    <property type="term" value="F:carbohydrate:proton symporter activity"/>
    <property type="evidence" value="ECO:0007669"/>
    <property type="project" value="TreeGrafter"/>
</dbReference>
<dbReference type="InterPro" id="IPR003663">
    <property type="entry name" value="Sugar/inositol_transpt"/>
</dbReference>
<feature type="transmembrane region" description="Helical" evidence="8">
    <location>
        <begin position="78"/>
        <end position="98"/>
    </location>
</feature>
<dbReference type="PROSITE" id="PS50850">
    <property type="entry name" value="MFS"/>
    <property type="match status" value="1"/>
</dbReference>
<feature type="transmembrane region" description="Helical" evidence="8">
    <location>
        <begin position="425"/>
        <end position="446"/>
    </location>
</feature>